<dbReference type="InterPro" id="IPR001138">
    <property type="entry name" value="Zn2Cys6_DnaBD"/>
</dbReference>
<keyword evidence="4" id="KW-0238">DNA-binding</keyword>
<evidence type="ECO:0000256" key="4">
    <source>
        <dbReference type="ARBA" id="ARBA00023125"/>
    </source>
</evidence>
<keyword evidence="6" id="KW-0539">Nucleus</keyword>
<evidence type="ECO:0000256" key="5">
    <source>
        <dbReference type="ARBA" id="ARBA00023163"/>
    </source>
</evidence>
<feature type="region of interest" description="Disordered" evidence="7">
    <location>
        <begin position="657"/>
        <end position="676"/>
    </location>
</feature>
<keyword evidence="10" id="KW-1185">Reference proteome</keyword>
<keyword evidence="3" id="KW-0805">Transcription regulation</keyword>
<evidence type="ECO:0000313" key="9">
    <source>
        <dbReference type="EMBL" id="EEP78639.1"/>
    </source>
</evidence>
<feature type="region of interest" description="Disordered" evidence="7">
    <location>
        <begin position="710"/>
        <end position="764"/>
    </location>
</feature>
<gene>
    <name evidence="9" type="ORF">UREG_03485</name>
</gene>
<dbReference type="RefSeq" id="XP_002543968.1">
    <property type="nucleotide sequence ID" value="XM_002543922.1"/>
</dbReference>
<dbReference type="SUPFAM" id="SSF57701">
    <property type="entry name" value="Zn2/Cys6 DNA-binding domain"/>
    <property type="match status" value="1"/>
</dbReference>
<dbReference type="Pfam" id="PF04082">
    <property type="entry name" value="Fungal_trans"/>
    <property type="match status" value="1"/>
</dbReference>
<dbReference type="PANTHER" id="PTHR47338">
    <property type="entry name" value="ZN(II)2CYS6 TRANSCRIPTION FACTOR (EUROFUNG)-RELATED"/>
    <property type="match status" value="1"/>
</dbReference>
<dbReference type="GeneID" id="8442059"/>
<feature type="compositionally biased region" description="Polar residues" evidence="7">
    <location>
        <begin position="157"/>
        <end position="167"/>
    </location>
</feature>
<dbReference type="EMBL" id="CH476616">
    <property type="protein sequence ID" value="EEP78639.1"/>
    <property type="molecule type" value="Genomic_DNA"/>
</dbReference>
<accession>C4JR03</accession>
<feature type="domain" description="Xylanolytic transcriptional activator regulatory" evidence="8">
    <location>
        <begin position="299"/>
        <end position="381"/>
    </location>
</feature>
<comment type="subcellular location">
    <subcellularLocation>
        <location evidence="1">Nucleus</location>
    </subcellularLocation>
</comment>
<dbReference type="VEuPathDB" id="FungiDB:UREG_03485"/>
<dbReference type="PANTHER" id="PTHR47338:SF10">
    <property type="entry name" value="TRANSCRIPTION FACTOR DOMAIN-CONTAINING PROTEIN-RELATED"/>
    <property type="match status" value="1"/>
</dbReference>
<dbReference type="Proteomes" id="UP000002058">
    <property type="component" value="Unassembled WGS sequence"/>
</dbReference>
<sequence length="858" mass="95427">MNTVKSSQLPLPRDLPVAQQTPSTYAAPDRAVGNETEDARANATQPNESTPRRKLRCDGKKPSCGSCARLGHECAYNEARKKSGPKRGYVKQLEARLAQVETLLKGQDVADNSQNPASARDTSYQGLLHSTNSDPKRSIGSDSPDQGPPIPTFVDMPSNSGAFSEPSLSMSDEVPWGMIGLGVEESLPAPEIIDDLNEIYFQKVHPTCPLIHKPRYYAAMSLAPLMRPPICLRYIMWAHAAAITERYQSLHPHFYQRARKYVELDEMKGLGESILKIAHSQCWTLIGSYEFKMMYFPRAWMSTGRATRLSLMMGLHRQDGLGLDVKQCLPPPRDWTEREERRRAFWLAFCQDRYASIGTGWPMMVDERDILTCLPASDEAFLNCREEKTIPLSDALSGQGFSTLSSLAAIVIITCHLGRNLQHLHRPSANDKDHDLNGEFWKRHRALDSILLNTSLSLPSHLRLPEGINDPNVVFCNMCLHTSTICLHQAAIFKAEKNEMPNQIAAESKRRCIIAADQVTTIMKMTSHFDLTIMNPFLTFCLYVAARVFIQYLRSRSEDPTIRSSLQFLISALSALKGKLPLSQSFLVQLQFDLESCNLDRMGSTMSCSLHTDLNSNDKNQTNLDDTTKAQSLHSGNACGNPPGQTGLLNSTPLACRQKATPKQQAQGHVSHSPHRHLFTSMQTSTDFTTLTDEHLRAFGLELDISTDISISSEPQPSTTNHSSPNTHNTSSNSSSSPHNVEMPSPPQQQHQPPQSCSHIGFSTPSSNLGNLGISSNFMPFADTQNATIPDTFTFPTTWIHTQQEHSKNPTQTPVQSQPQGGSSFPTTANYSSENIDLMSFDDLSWMQNTNMPSDWNH</sequence>
<proteinExistence type="predicted"/>
<feature type="compositionally biased region" description="Low complexity" evidence="7">
    <location>
        <begin position="717"/>
        <end position="740"/>
    </location>
</feature>
<dbReference type="KEGG" id="ure:UREG_03485"/>
<dbReference type="SMART" id="SM00906">
    <property type="entry name" value="Fungal_trans"/>
    <property type="match status" value="1"/>
</dbReference>
<feature type="region of interest" description="Disordered" evidence="7">
    <location>
        <begin position="802"/>
        <end position="831"/>
    </location>
</feature>
<feature type="region of interest" description="Disordered" evidence="7">
    <location>
        <begin position="630"/>
        <end position="651"/>
    </location>
</feature>
<dbReference type="OrthoDB" id="5600212at2759"/>
<name>C4JR03_UNCRE</name>
<feature type="compositionally biased region" description="Polar residues" evidence="7">
    <location>
        <begin position="661"/>
        <end position="670"/>
    </location>
</feature>
<dbReference type="OMA" id="ISVAHCQ"/>
<evidence type="ECO:0000259" key="8">
    <source>
        <dbReference type="SMART" id="SM00906"/>
    </source>
</evidence>
<evidence type="ECO:0000256" key="2">
    <source>
        <dbReference type="ARBA" id="ARBA00022723"/>
    </source>
</evidence>
<dbReference type="AlphaFoldDB" id="C4JR03"/>
<dbReference type="GO" id="GO:0006351">
    <property type="term" value="P:DNA-templated transcription"/>
    <property type="evidence" value="ECO:0007669"/>
    <property type="project" value="InterPro"/>
</dbReference>
<dbReference type="STRING" id="336963.C4JR03"/>
<reference evidence="10" key="1">
    <citation type="journal article" date="2009" name="Genome Res.">
        <title>Comparative genomic analyses of the human fungal pathogens Coccidioides and their relatives.</title>
        <authorList>
            <person name="Sharpton T.J."/>
            <person name="Stajich J.E."/>
            <person name="Rounsley S.D."/>
            <person name="Gardner M.J."/>
            <person name="Wortman J.R."/>
            <person name="Jordar V.S."/>
            <person name="Maiti R."/>
            <person name="Kodira C.D."/>
            <person name="Neafsey D.E."/>
            <person name="Zeng Q."/>
            <person name="Hung C.-Y."/>
            <person name="McMahan C."/>
            <person name="Muszewska A."/>
            <person name="Grynberg M."/>
            <person name="Mandel M.A."/>
            <person name="Kellner E.M."/>
            <person name="Barker B.M."/>
            <person name="Galgiani J.N."/>
            <person name="Orbach M.J."/>
            <person name="Kirkland T.N."/>
            <person name="Cole G.T."/>
            <person name="Henn M.R."/>
            <person name="Birren B.W."/>
            <person name="Taylor J.W."/>
        </authorList>
    </citation>
    <scope>NUCLEOTIDE SEQUENCE [LARGE SCALE GENOMIC DNA]</scope>
    <source>
        <strain evidence="10">UAMH 1704</strain>
    </source>
</reference>
<dbReference type="Pfam" id="PF00172">
    <property type="entry name" value="Zn_clus"/>
    <property type="match status" value="1"/>
</dbReference>
<feature type="region of interest" description="Disordered" evidence="7">
    <location>
        <begin position="1"/>
        <end position="64"/>
    </location>
</feature>
<evidence type="ECO:0000256" key="6">
    <source>
        <dbReference type="ARBA" id="ARBA00023242"/>
    </source>
</evidence>
<dbReference type="Gene3D" id="4.10.240.10">
    <property type="entry name" value="Zn(2)-C6 fungal-type DNA-binding domain"/>
    <property type="match status" value="1"/>
</dbReference>
<keyword evidence="2" id="KW-0479">Metal-binding</keyword>
<evidence type="ECO:0000256" key="7">
    <source>
        <dbReference type="SAM" id="MobiDB-lite"/>
    </source>
</evidence>
<dbReference type="InterPro" id="IPR050815">
    <property type="entry name" value="TF_fung"/>
</dbReference>
<dbReference type="CDD" id="cd12148">
    <property type="entry name" value="fungal_TF_MHR"/>
    <property type="match status" value="1"/>
</dbReference>
<dbReference type="HOGENOM" id="CLU_011017_0_2_1"/>
<protein>
    <recommendedName>
        <fullName evidence="8">Xylanolytic transcriptional activator regulatory domain-containing protein</fullName>
    </recommendedName>
</protein>
<feature type="compositionally biased region" description="Polar residues" evidence="7">
    <location>
        <begin position="809"/>
        <end position="831"/>
    </location>
</feature>
<dbReference type="GO" id="GO:0000981">
    <property type="term" value="F:DNA-binding transcription factor activity, RNA polymerase II-specific"/>
    <property type="evidence" value="ECO:0007669"/>
    <property type="project" value="InterPro"/>
</dbReference>
<dbReference type="GO" id="GO:0003677">
    <property type="term" value="F:DNA binding"/>
    <property type="evidence" value="ECO:0007669"/>
    <property type="project" value="UniProtKB-KW"/>
</dbReference>
<feature type="region of interest" description="Disordered" evidence="7">
    <location>
        <begin position="107"/>
        <end position="167"/>
    </location>
</feature>
<dbReference type="InParanoid" id="C4JR03"/>
<dbReference type="GO" id="GO:0005634">
    <property type="term" value="C:nucleus"/>
    <property type="evidence" value="ECO:0007669"/>
    <property type="project" value="UniProtKB-SubCell"/>
</dbReference>
<evidence type="ECO:0000256" key="1">
    <source>
        <dbReference type="ARBA" id="ARBA00004123"/>
    </source>
</evidence>
<dbReference type="GO" id="GO:0008270">
    <property type="term" value="F:zinc ion binding"/>
    <property type="evidence" value="ECO:0007669"/>
    <property type="project" value="InterPro"/>
</dbReference>
<evidence type="ECO:0000313" key="10">
    <source>
        <dbReference type="Proteomes" id="UP000002058"/>
    </source>
</evidence>
<dbReference type="InterPro" id="IPR007219">
    <property type="entry name" value="XnlR_reg_dom"/>
</dbReference>
<organism evidence="9 10">
    <name type="scientific">Uncinocarpus reesii (strain UAMH 1704)</name>
    <dbReference type="NCBI Taxonomy" id="336963"/>
    <lineage>
        <taxon>Eukaryota</taxon>
        <taxon>Fungi</taxon>
        <taxon>Dikarya</taxon>
        <taxon>Ascomycota</taxon>
        <taxon>Pezizomycotina</taxon>
        <taxon>Eurotiomycetes</taxon>
        <taxon>Eurotiomycetidae</taxon>
        <taxon>Onygenales</taxon>
        <taxon>Onygenaceae</taxon>
        <taxon>Uncinocarpus</taxon>
    </lineage>
</organism>
<dbReference type="CDD" id="cd00067">
    <property type="entry name" value="GAL4"/>
    <property type="match status" value="1"/>
</dbReference>
<dbReference type="eggNOG" id="ENOG502QVC1">
    <property type="taxonomic scope" value="Eukaryota"/>
</dbReference>
<evidence type="ECO:0000256" key="3">
    <source>
        <dbReference type="ARBA" id="ARBA00023015"/>
    </source>
</evidence>
<dbReference type="InterPro" id="IPR036864">
    <property type="entry name" value="Zn2-C6_fun-type_DNA-bd_sf"/>
</dbReference>
<keyword evidence="5" id="KW-0804">Transcription</keyword>
<feature type="compositionally biased region" description="Polar residues" evidence="7">
    <location>
        <begin position="110"/>
        <end position="133"/>
    </location>
</feature>